<feature type="region of interest" description="Disordered" evidence="1">
    <location>
        <begin position="24"/>
        <end position="44"/>
    </location>
</feature>
<evidence type="ECO:0008006" key="5">
    <source>
        <dbReference type="Google" id="ProtNLM"/>
    </source>
</evidence>
<sequence>MSFLHRLALLPLAALLTLGGAPAHASPAASAAANPASPCSSHLREPRARADLDARYNPCRLHDGEVGSGNRTNDGDSGRQDGNGHEEDAPRHRFLDLGEQHALGLALAGAAPAGDAGPRQAALPGWRFGVEAEEWRAAGQRRALADVYWWREPAPGWLRGAAAASPERFGLGGGPLTSREGGLVASAPVPEPATWLSLLVGLALLSAGKARRAARR</sequence>
<dbReference type="AlphaFoldDB" id="A0A7W5BAK3"/>
<dbReference type="EMBL" id="JACHXD010000006">
    <property type="protein sequence ID" value="MBB3119624.1"/>
    <property type="molecule type" value="Genomic_DNA"/>
</dbReference>
<organism evidence="3 4">
    <name type="scientific">Pseudoduganella violacea</name>
    <dbReference type="NCBI Taxonomy" id="1715466"/>
    <lineage>
        <taxon>Bacteria</taxon>
        <taxon>Pseudomonadati</taxon>
        <taxon>Pseudomonadota</taxon>
        <taxon>Betaproteobacteria</taxon>
        <taxon>Burkholderiales</taxon>
        <taxon>Oxalobacteraceae</taxon>
        <taxon>Telluria group</taxon>
        <taxon>Pseudoduganella</taxon>
    </lineage>
</organism>
<feature type="signal peptide" evidence="2">
    <location>
        <begin position="1"/>
        <end position="25"/>
    </location>
</feature>
<evidence type="ECO:0000313" key="3">
    <source>
        <dbReference type="EMBL" id="MBB3119624.1"/>
    </source>
</evidence>
<proteinExistence type="predicted"/>
<dbReference type="NCBIfam" id="TIGR02595">
    <property type="entry name" value="PEP_CTERM"/>
    <property type="match status" value="1"/>
</dbReference>
<feature type="compositionally biased region" description="Basic and acidic residues" evidence="1">
    <location>
        <begin position="73"/>
        <end position="89"/>
    </location>
</feature>
<comment type="caution">
    <text evidence="3">The sequence shown here is derived from an EMBL/GenBank/DDBJ whole genome shotgun (WGS) entry which is preliminary data.</text>
</comment>
<evidence type="ECO:0000256" key="1">
    <source>
        <dbReference type="SAM" id="MobiDB-lite"/>
    </source>
</evidence>
<feature type="region of interest" description="Disordered" evidence="1">
    <location>
        <begin position="59"/>
        <end position="89"/>
    </location>
</feature>
<reference evidence="3 4" key="1">
    <citation type="submission" date="2020-08" db="EMBL/GenBank/DDBJ databases">
        <title>Genomic Encyclopedia of Type Strains, Phase III (KMG-III): the genomes of soil and plant-associated and newly described type strains.</title>
        <authorList>
            <person name="Whitman W."/>
        </authorList>
    </citation>
    <scope>NUCLEOTIDE SEQUENCE [LARGE SCALE GENOMIC DNA]</scope>
    <source>
        <strain evidence="3 4">CECT 8897</strain>
    </source>
</reference>
<feature type="compositionally biased region" description="Low complexity" evidence="1">
    <location>
        <begin position="24"/>
        <end position="41"/>
    </location>
</feature>
<accession>A0A7W5BAK3</accession>
<dbReference type="Proteomes" id="UP000541535">
    <property type="component" value="Unassembled WGS sequence"/>
</dbReference>
<keyword evidence="2" id="KW-0732">Signal</keyword>
<feature type="chain" id="PRO_5031261685" description="PEP-CTERM sorting domain-containing protein" evidence="2">
    <location>
        <begin position="26"/>
        <end position="216"/>
    </location>
</feature>
<evidence type="ECO:0000256" key="2">
    <source>
        <dbReference type="SAM" id="SignalP"/>
    </source>
</evidence>
<dbReference type="RefSeq" id="WP_183441432.1">
    <property type="nucleotide sequence ID" value="NZ_JACHXD010000006.1"/>
</dbReference>
<gene>
    <name evidence="3" type="ORF">FHS03_002676</name>
</gene>
<keyword evidence="4" id="KW-1185">Reference proteome</keyword>
<evidence type="ECO:0000313" key="4">
    <source>
        <dbReference type="Proteomes" id="UP000541535"/>
    </source>
</evidence>
<dbReference type="InterPro" id="IPR013424">
    <property type="entry name" value="Ice-binding_C"/>
</dbReference>
<name>A0A7W5BAK3_9BURK</name>
<protein>
    <recommendedName>
        <fullName evidence="5">PEP-CTERM sorting domain-containing protein</fullName>
    </recommendedName>
</protein>